<dbReference type="AlphaFoldDB" id="A0A452ZZY3"/>
<evidence type="ECO:0000313" key="3">
    <source>
        <dbReference type="Proteomes" id="UP000015105"/>
    </source>
</evidence>
<accession>A0A452ZZY3</accession>
<reference evidence="3" key="1">
    <citation type="journal article" date="2014" name="Science">
        <title>Ancient hybridizations among the ancestral genomes of bread wheat.</title>
        <authorList>
            <consortium name="International Wheat Genome Sequencing Consortium,"/>
            <person name="Marcussen T."/>
            <person name="Sandve S.R."/>
            <person name="Heier L."/>
            <person name="Spannagl M."/>
            <person name="Pfeifer M."/>
            <person name="Jakobsen K.S."/>
            <person name="Wulff B.B."/>
            <person name="Steuernagel B."/>
            <person name="Mayer K.F."/>
            <person name="Olsen O.A."/>
        </authorList>
    </citation>
    <scope>NUCLEOTIDE SEQUENCE [LARGE SCALE GENOMIC DNA]</scope>
    <source>
        <strain evidence="3">cv. AL8/78</strain>
    </source>
</reference>
<reference evidence="2" key="3">
    <citation type="journal article" date="2017" name="Nature">
        <title>Genome sequence of the progenitor of the wheat D genome Aegilops tauschii.</title>
        <authorList>
            <person name="Luo M.C."/>
            <person name="Gu Y.Q."/>
            <person name="Puiu D."/>
            <person name="Wang H."/>
            <person name="Twardziok S.O."/>
            <person name="Deal K.R."/>
            <person name="Huo N."/>
            <person name="Zhu T."/>
            <person name="Wang L."/>
            <person name="Wang Y."/>
            <person name="McGuire P.E."/>
            <person name="Liu S."/>
            <person name="Long H."/>
            <person name="Ramasamy R.K."/>
            <person name="Rodriguez J.C."/>
            <person name="Van S.L."/>
            <person name="Yuan L."/>
            <person name="Wang Z."/>
            <person name="Xia Z."/>
            <person name="Xiao L."/>
            <person name="Anderson O.D."/>
            <person name="Ouyang S."/>
            <person name="Liang Y."/>
            <person name="Zimin A.V."/>
            <person name="Pertea G."/>
            <person name="Qi P."/>
            <person name="Bennetzen J.L."/>
            <person name="Dai X."/>
            <person name="Dawson M.W."/>
            <person name="Muller H.G."/>
            <person name="Kugler K."/>
            <person name="Rivarola-Duarte L."/>
            <person name="Spannagl M."/>
            <person name="Mayer K.F.X."/>
            <person name="Lu F.H."/>
            <person name="Bevan M.W."/>
            <person name="Leroy P."/>
            <person name="Li P."/>
            <person name="You F.M."/>
            <person name="Sun Q."/>
            <person name="Liu Z."/>
            <person name="Lyons E."/>
            <person name="Wicker T."/>
            <person name="Salzberg S.L."/>
            <person name="Devos K.M."/>
            <person name="Dvorak J."/>
        </authorList>
    </citation>
    <scope>NUCLEOTIDE SEQUENCE [LARGE SCALE GENOMIC DNA]</scope>
    <source>
        <strain evidence="2">cv. AL8/78</strain>
    </source>
</reference>
<feature type="region of interest" description="Disordered" evidence="1">
    <location>
        <begin position="52"/>
        <end position="71"/>
    </location>
</feature>
<evidence type="ECO:0000256" key="1">
    <source>
        <dbReference type="SAM" id="MobiDB-lite"/>
    </source>
</evidence>
<proteinExistence type="predicted"/>
<evidence type="ECO:0000313" key="2">
    <source>
        <dbReference type="EnsemblPlants" id="AET1Gv20990400.1"/>
    </source>
</evidence>
<reference evidence="2" key="4">
    <citation type="submission" date="2019-03" db="UniProtKB">
        <authorList>
            <consortium name="EnsemblPlants"/>
        </authorList>
    </citation>
    <scope>IDENTIFICATION</scope>
</reference>
<dbReference type="Gramene" id="AET1Gv20990400.1">
    <property type="protein sequence ID" value="AET1Gv20990400.1"/>
    <property type="gene ID" value="AET1Gv20990400"/>
</dbReference>
<reference evidence="3" key="2">
    <citation type="journal article" date="2017" name="Nat. Plants">
        <title>The Aegilops tauschii genome reveals multiple impacts of transposons.</title>
        <authorList>
            <person name="Zhao G."/>
            <person name="Zou C."/>
            <person name="Li K."/>
            <person name="Wang K."/>
            <person name="Li T."/>
            <person name="Gao L."/>
            <person name="Zhang X."/>
            <person name="Wang H."/>
            <person name="Yang Z."/>
            <person name="Liu X."/>
            <person name="Jiang W."/>
            <person name="Mao L."/>
            <person name="Kong X."/>
            <person name="Jiao Y."/>
            <person name="Jia J."/>
        </authorList>
    </citation>
    <scope>NUCLEOTIDE SEQUENCE [LARGE SCALE GENOMIC DNA]</scope>
    <source>
        <strain evidence="3">cv. AL8/78</strain>
    </source>
</reference>
<dbReference type="EnsemblPlants" id="AET1Gv20990400.1">
    <property type="protein sequence ID" value="AET1Gv20990400.1"/>
    <property type="gene ID" value="AET1Gv20990400"/>
</dbReference>
<dbReference type="Proteomes" id="UP000015105">
    <property type="component" value="Chromosome 1D"/>
</dbReference>
<name>A0A452ZZY3_AEGTS</name>
<reference evidence="2" key="5">
    <citation type="journal article" date="2021" name="G3 (Bethesda)">
        <title>Aegilops tauschii genome assembly Aet v5.0 features greater sequence contiguity and improved annotation.</title>
        <authorList>
            <person name="Wang L."/>
            <person name="Zhu T."/>
            <person name="Rodriguez J.C."/>
            <person name="Deal K.R."/>
            <person name="Dubcovsky J."/>
            <person name="McGuire P.E."/>
            <person name="Lux T."/>
            <person name="Spannagl M."/>
            <person name="Mayer K.F.X."/>
            <person name="Baldrich P."/>
            <person name="Meyers B.C."/>
            <person name="Huo N."/>
            <person name="Gu Y.Q."/>
            <person name="Zhou H."/>
            <person name="Devos K.M."/>
            <person name="Bennetzen J.L."/>
            <person name="Unver T."/>
            <person name="Budak H."/>
            <person name="Gulick P.J."/>
            <person name="Galiba G."/>
            <person name="Kalapos B."/>
            <person name="Nelson D.R."/>
            <person name="Li P."/>
            <person name="You F.M."/>
            <person name="Luo M.C."/>
            <person name="Dvorak J."/>
        </authorList>
    </citation>
    <scope>NUCLEOTIDE SEQUENCE [LARGE SCALE GENOMIC DNA]</scope>
    <source>
        <strain evidence="2">cv. AL8/78</strain>
    </source>
</reference>
<sequence length="71" mass="7845">MIIPRVQEGTDLESMSTIRETQIPAISSSCIRTNLKYIRACETNQGGPKLRRWRGDDGGAPSARFSACSCR</sequence>
<organism evidence="2 3">
    <name type="scientific">Aegilops tauschii subsp. strangulata</name>
    <name type="common">Goatgrass</name>
    <dbReference type="NCBI Taxonomy" id="200361"/>
    <lineage>
        <taxon>Eukaryota</taxon>
        <taxon>Viridiplantae</taxon>
        <taxon>Streptophyta</taxon>
        <taxon>Embryophyta</taxon>
        <taxon>Tracheophyta</taxon>
        <taxon>Spermatophyta</taxon>
        <taxon>Magnoliopsida</taxon>
        <taxon>Liliopsida</taxon>
        <taxon>Poales</taxon>
        <taxon>Poaceae</taxon>
        <taxon>BOP clade</taxon>
        <taxon>Pooideae</taxon>
        <taxon>Triticodae</taxon>
        <taxon>Triticeae</taxon>
        <taxon>Triticinae</taxon>
        <taxon>Aegilops</taxon>
    </lineage>
</organism>
<protein>
    <submittedName>
        <fullName evidence="2">Uncharacterized protein</fullName>
    </submittedName>
</protein>
<keyword evidence="3" id="KW-1185">Reference proteome</keyword>